<keyword evidence="1" id="KW-0472">Membrane</keyword>
<dbReference type="Pfam" id="PF00498">
    <property type="entry name" value="FHA"/>
    <property type="match status" value="1"/>
</dbReference>
<dbReference type="EMBL" id="JBHSAJ010000058">
    <property type="protein sequence ID" value="MFC3936799.1"/>
    <property type="molecule type" value="Genomic_DNA"/>
</dbReference>
<feature type="transmembrane region" description="Helical" evidence="1">
    <location>
        <begin position="254"/>
        <end position="275"/>
    </location>
</feature>
<dbReference type="CDD" id="cd00060">
    <property type="entry name" value="FHA"/>
    <property type="match status" value="1"/>
</dbReference>
<protein>
    <submittedName>
        <fullName evidence="3">FHA domain-containing protein</fullName>
    </submittedName>
</protein>
<feature type="domain" description="FHA" evidence="2">
    <location>
        <begin position="31"/>
        <end position="83"/>
    </location>
</feature>
<feature type="transmembrane region" description="Helical" evidence="1">
    <location>
        <begin position="162"/>
        <end position="184"/>
    </location>
</feature>
<feature type="transmembrane region" description="Helical" evidence="1">
    <location>
        <begin position="122"/>
        <end position="142"/>
    </location>
</feature>
<evidence type="ECO:0000313" key="3">
    <source>
        <dbReference type="EMBL" id="MFC3936799.1"/>
    </source>
</evidence>
<name>A0ABV8DE28_9BURK</name>
<feature type="transmembrane region" description="Helical" evidence="1">
    <location>
        <begin position="196"/>
        <end position="220"/>
    </location>
</feature>
<dbReference type="InterPro" id="IPR008984">
    <property type="entry name" value="SMAD_FHA_dom_sf"/>
</dbReference>
<feature type="transmembrane region" description="Helical" evidence="1">
    <location>
        <begin position="226"/>
        <end position="247"/>
    </location>
</feature>
<dbReference type="Proteomes" id="UP001595693">
    <property type="component" value="Unassembled WGS sequence"/>
</dbReference>
<keyword evidence="4" id="KW-1185">Reference proteome</keyword>
<dbReference type="SMART" id="SM00240">
    <property type="entry name" value="FHA"/>
    <property type="match status" value="1"/>
</dbReference>
<comment type="caution">
    <text evidence="3">The sequence shown here is derived from an EMBL/GenBank/DDBJ whole genome shotgun (WGS) entry which is preliminary data.</text>
</comment>
<sequence length="330" mass="36114">MSTMPTTLGLIEAFDRHGALLARAPITRWPVTVGRALDCDLVLDDPFVAPRHLRIDRAVNEPRTVQVEVLETRNGARVQRKQHGPGEHFDWPDATPIDLGHTHITLRLADAPIADEQPLPQFPWRTVGTTAALVALVLLAGLGESWLDARDSSQYLKAVPGVLLTLLVVLGAWSGVWAAANKVFAGHLQFWRHVRIACAAALGVDVVHLVAHLTAFVFSLEVFSQFASVLIVLVLAGALYAHLATVLPRRRAGLAWMVAAVVALGVPSWLGAQWLNNMRLSQTLYMSSLFPPSLRVAPAVPVEQFLQETESLRSKLDRRLSDDGQADDDE</sequence>
<evidence type="ECO:0000313" key="4">
    <source>
        <dbReference type="Proteomes" id="UP001595693"/>
    </source>
</evidence>
<accession>A0ABV8DE28</accession>
<organism evidence="3 4">
    <name type="scientific">Acidovorax facilis</name>
    <dbReference type="NCBI Taxonomy" id="12917"/>
    <lineage>
        <taxon>Bacteria</taxon>
        <taxon>Pseudomonadati</taxon>
        <taxon>Pseudomonadota</taxon>
        <taxon>Betaproteobacteria</taxon>
        <taxon>Burkholderiales</taxon>
        <taxon>Comamonadaceae</taxon>
        <taxon>Acidovorax</taxon>
    </lineage>
</organism>
<evidence type="ECO:0000256" key="1">
    <source>
        <dbReference type="SAM" id="Phobius"/>
    </source>
</evidence>
<gene>
    <name evidence="3" type="ORF">ACFOW3_19435</name>
</gene>
<keyword evidence="1" id="KW-0812">Transmembrane</keyword>
<keyword evidence="1" id="KW-1133">Transmembrane helix</keyword>
<evidence type="ECO:0000259" key="2">
    <source>
        <dbReference type="PROSITE" id="PS50006"/>
    </source>
</evidence>
<dbReference type="InterPro" id="IPR000253">
    <property type="entry name" value="FHA_dom"/>
</dbReference>
<proteinExistence type="predicted"/>
<reference evidence="4" key="1">
    <citation type="journal article" date="2019" name="Int. J. Syst. Evol. Microbiol.">
        <title>The Global Catalogue of Microorganisms (GCM) 10K type strain sequencing project: providing services to taxonomists for standard genome sequencing and annotation.</title>
        <authorList>
            <consortium name="The Broad Institute Genomics Platform"/>
            <consortium name="The Broad Institute Genome Sequencing Center for Infectious Disease"/>
            <person name="Wu L."/>
            <person name="Ma J."/>
        </authorList>
    </citation>
    <scope>NUCLEOTIDE SEQUENCE [LARGE SCALE GENOMIC DNA]</scope>
    <source>
        <strain evidence="4">CCUG 2113</strain>
    </source>
</reference>
<dbReference type="RefSeq" id="WP_238385641.1">
    <property type="nucleotide sequence ID" value="NZ_JAMXAX010000187.1"/>
</dbReference>
<dbReference type="SUPFAM" id="SSF49879">
    <property type="entry name" value="SMAD/FHA domain"/>
    <property type="match status" value="1"/>
</dbReference>
<dbReference type="Gene3D" id="2.60.200.20">
    <property type="match status" value="1"/>
</dbReference>
<dbReference type="PROSITE" id="PS50006">
    <property type="entry name" value="FHA_DOMAIN"/>
    <property type="match status" value="1"/>
</dbReference>